<gene>
    <name evidence="2" type="ORF">BJ508DRAFT_44178</name>
</gene>
<evidence type="ECO:0000313" key="2">
    <source>
        <dbReference type="EMBL" id="RPA73929.1"/>
    </source>
</evidence>
<protein>
    <submittedName>
        <fullName evidence="2">Uncharacterized protein</fullName>
    </submittedName>
</protein>
<evidence type="ECO:0000256" key="1">
    <source>
        <dbReference type="SAM" id="MobiDB-lite"/>
    </source>
</evidence>
<dbReference type="AlphaFoldDB" id="A0A3N4HJ79"/>
<evidence type="ECO:0000313" key="3">
    <source>
        <dbReference type="Proteomes" id="UP000275078"/>
    </source>
</evidence>
<dbReference type="Proteomes" id="UP000275078">
    <property type="component" value="Unassembled WGS sequence"/>
</dbReference>
<feature type="region of interest" description="Disordered" evidence="1">
    <location>
        <begin position="1"/>
        <end position="29"/>
    </location>
</feature>
<dbReference type="EMBL" id="ML119806">
    <property type="protein sequence ID" value="RPA73929.1"/>
    <property type="molecule type" value="Genomic_DNA"/>
</dbReference>
<organism evidence="2 3">
    <name type="scientific">Ascobolus immersus RN42</name>
    <dbReference type="NCBI Taxonomy" id="1160509"/>
    <lineage>
        <taxon>Eukaryota</taxon>
        <taxon>Fungi</taxon>
        <taxon>Dikarya</taxon>
        <taxon>Ascomycota</taxon>
        <taxon>Pezizomycotina</taxon>
        <taxon>Pezizomycetes</taxon>
        <taxon>Pezizales</taxon>
        <taxon>Ascobolaceae</taxon>
        <taxon>Ascobolus</taxon>
    </lineage>
</organism>
<name>A0A3N4HJ79_ASCIM</name>
<keyword evidence="3" id="KW-1185">Reference proteome</keyword>
<accession>A0A3N4HJ79</accession>
<feature type="compositionally biased region" description="Polar residues" evidence="1">
    <location>
        <begin position="1"/>
        <end position="17"/>
    </location>
</feature>
<sequence>MKSRGLSVSSAVRSSITPPRPHQRSYSPSQSVTCLACLARLSCISNTSGHGALDGAARRTRNGAERAALRIAGGLVMVTGMYAD</sequence>
<reference evidence="2 3" key="1">
    <citation type="journal article" date="2018" name="Nat. Ecol. Evol.">
        <title>Pezizomycetes genomes reveal the molecular basis of ectomycorrhizal truffle lifestyle.</title>
        <authorList>
            <person name="Murat C."/>
            <person name="Payen T."/>
            <person name="Noel B."/>
            <person name="Kuo A."/>
            <person name="Morin E."/>
            <person name="Chen J."/>
            <person name="Kohler A."/>
            <person name="Krizsan K."/>
            <person name="Balestrini R."/>
            <person name="Da Silva C."/>
            <person name="Montanini B."/>
            <person name="Hainaut M."/>
            <person name="Levati E."/>
            <person name="Barry K.W."/>
            <person name="Belfiori B."/>
            <person name="Cichocki N."/>
            <person name="Clum A."/>
            <person name="Dockter R.B."/>
            <person name="Fauchery L."/>
            <person name="Guy J."/>
            <person name="Iotti M."/>
            <person name="Le Tacon F."/>
            <person name="Lindquist E.A."/>
            <person name="Lipzen A."/>
            <person name="Malagnac F."/>
            <person name="Mello A."/>
            <person name="Molinier V."/>
            <person name="Miyauchi S."/>
            <person name="Poulain J."/>
            <person name="Riccioni C."/>
            <person name="Rubini A."/>
            <person name="Sitrit Y."/>
            <person name="Splivallo R."/>
            <person name="Traeger S."/>
            <person name="Wang M."/>
            <person name="Zifcakova L."/>
            <person name="Wipf D."/>
            <person name="Zambonelli A."/>
            <person name="Paolocci F."/>
            <person name="Nowrousian M."/>
            <person name="Ottonello S."/>
            <person name="Baldrian P."/>
            <person name="Spatafora J.W."/>
            <person name="Henrissat B."/>
            <person name="Nagy L.G."/>
            <person name="Aury J.M."/>
            <person name="Wincker P."/>
            <person name="Grigoriev I.V."/>
            <person name="Bonfante P."/>
            <person name="Martin F.M."/>
        </authorList>
    </citation>
    <scope>NUCLEOTIDE SEQUENCE [LARGE SCALE GENOMIC DNA]</scope>
    <source>
        <strain evidence="2 3">RN42</strain>
    </source>
</reference>
<proteinExistence type="predicted"/>